<dbReference type="RefSeq" id="XP_029348167.1">
    <property type="nucleotide sequence ID" value="XM_029492307.1"/>
</dbReference>
<organism evidence="2 3">
    <name type="scientific">Acyrthosiphon pisum</name>
    <name type="common">Pea aphid</name>
    <dbReference type="NCBI Taxonomy" id="7029"/>
    <lineage>
        <taxon>Eukaryota</taxon>
        <taxon>Metazoa</taxon>
        <taxon>Ecdysozoa</taxon>
        <taxon>Arthropoda</taxon>
        <taxon>Hexapoda</taxon>
        <taxon>Insecta</taxon>
        <taxon>Pterygota</taxon>
        <taxon>Neoptera</taxon>
        <taxon>Paraneoptera</taxon>
        <taxon>Hemiptera</taxon>
        <taxon>Sternorrhyncha</taxon>
        <taxon>Aphidomorpha</taxon>
        <taxon>Aphidoidea</taxon>
        <taxon>Aphididae</taxon>
        <taxon>Macrosiphini</taxon>
        <taxon>Acyrthosiphon</taxon>
    </lineage>
</organism>
<reference evidence="2" key="2">
    <citation type="submission" date="2022-06" db="UniProtKB">
        <authorList>
            <consortium name="EnsemblMetazoa"/>
        </authorList>
    </citation>
    <scope>IDENTIFICATION</scope>
</reference>
<evidence type="ECO:0000313" key="3">
    <source>
        <dbReference type="Proteomes" id="UP000007819"/>
    </source>
</evidence>
<feature type="domain" description="PiggyBac transposable element-derived protein" evidence="1">
    <location>
        <begin position="1"/>
        <end position="153"/>
    </location>
</feature>
<dbReference type="InterPro" id="IPR029526">
    <property type="entry name" value="PGBD"/>
</dbReference>
<name>A0A8R2JWS6_ACYPI</name>
<dbReference type="GeneID" id="115034835"/>
<proteinExistence type="predicted"/>
<dbReference type="Pfam" id="PF13843">
    <property type="entry name" value="DDE_Tnp_1_7"/>
    <property type="match status" value="1"/>
</dbReference>
<keyword evidence="3" id="KW-1185">Reference proteome</keyword>
<dbReference type="PANTHER" id="PTHR46599:SF3">
    <property type="entry name" value="PIGGYBAC TRANSPOSABLE ELEMENT-DERIVED PROTEIN 4"/>
    <property type="match status" value="1"/>
</dbReference>
<dbReference type="KEGG" id="api:115034835"/>
<sequence length="153" mass="18355">MPRITDYRKTDKLFNLNCFREVMSRNRYMLIMRVLHFSRNPERGAGVSKPSRLYKIDTVVEYFNNRMLELYQPSKQLSLDESMVLWRGRLIFRQYIKNKRHKYGIKLYMLTAPNRLVLDILIFSGQGTDSTPEQSHTEHVVYRLMENHLDKGH</sequence>
<dbReference type="AlphaFoldDB" id="A0A8R2JWS6"/>
<reference evidence="3" key="1">
    <citation type="submission" date="2010-06" db="EMBL/GenBank/DDBJ databases">
        <authorList>
            <person name="Jiang H."/>
            <person name="Abraham K."/>
            <person name="Ali S."/>
            <person name="Alsbrooks S.L."/>
            <person name="Anim B.N."/>
            <person name="Anosike U.S."/>
            <person name="Attaway T."/>
            <person name="Bandaranaike D.P."/>
            <person name="Battles P.K."/>
            <person name="Bell S.N."/>
            <person name="Bell A.V."/>
            <person name="Beltran B."/>
            <person name="Bickham C."/>
            <person name="Bustamante Y."/>
            <person name="Caleb T."/>
            <person name="Canada A."/>
            <person name="Cardenas V."/>
            <person name="Carter K."/>
            <person name="Chacko J."/>
            <person name="Chandrabose M.N."/>
            <person name="Chavez D."/>
            <person name="Chavez A."/>
            <person name="Chen L."/>
            <person name="Chu H.-S."/>
            <person name="Claassen K.J."/>
            <person name="Cockrell R."/>
            <person name="Collins M."/>
            <person name="Cooper J.A."/>
            <person name="Cree A."/>
            <person name="Curry S.M."/>
            <person name="Da Y."/>
            <person name="Dao M.D."/>
            <person name="Das B."/>
            <person name="Davila M.-L."/>
            <person name="Davy-Carroll L."/>
            <person name="Denson S."/>
            <person name="Dinh H."/>
            <person name="Ebong V.E."/>
            <person name="Edwards J.R."/>
            <person name="Egan A."/>
            <person name="El-Daye J."/>
            <person name="Escobedo L."/>
            <person name="Fernandez S."/>
            <person name="Fernando P.R."/>
            <person name="Flagg N."/>
            <person name="Forbes L.D."/>
            <person name="Fowler R.G."/>
            <person name="Fu Q."/>
            <person name="Gabisi R.A."/>
            <person name="Ganer J."/>
            <person name="Garbino Pronczuk A."/>
            <person name="Garcia R.M."/>
            <person name="Garner T."/>
            <person name="Garrett T.E."/>
            <person name="Gonzalez D.A."/>
            <person name="Hamid H."/>
            <person name="Hawkins E.S."/>
            <person name="Hirani K."/>
            <person name="Hogues M.E."/>
            <person name="Hollins B."/>
            <person name="Hsiao C.-H."/>
            <person name="Jabil R."/>
            <person name="James M.L."/>
            <person name="Jhangiani S.N."/>
            <person name="Johnson B."/>
            <person name="Johnson Q."/>
            <person name="Joshi V."/>
            <person name="Kalu J.B."/>
            <person name="Kam C."/>
            <person name="Kashfia A."/>
            <person name="Keebler J."/>
            <person name="Kisamo H."/>
            <person name="Kovar C.L."/>
            <person name="Lago L.A."/>
            <person name="Lai C.-Y."/>
            <person name="Laidlaw J."/>
            <person name="Lara F."/>
            <person name="Le T.-K."/>
            <person name="Lee S.L."/>
            <person name="Legall F.H."/>
            <person name="Lemon S.J."/>
            <person name="Lewis L.R."/>
            <person name="Li B."/>
            <person name="Liu Y."/>
            <person name="Liu Y.-S."/>
            <person name="Lopez J."/>
            <person name="Lozado R.J."/>
            <person name="Lu J."/>
            <person name="Madu R.C."/>
            <person name="Maheshwari M."/>
            <person name="Maheshwari R."/>
            <person name="Malloy K."/>
            <person name="Martinez E."/>
            <person name="Mathew T."/>
            <person name="Mercado I.C."/>
            <person name="Mercado C."/>
            <person name="Meyer B."/>
            <person name="Montgomery K."/>
            <person name="Morgan M.B."/>
            <person name="Munidasa M."/>
            <person name="Nazareth L.V."/>
            <person name="Nelson J."/>
            <person name="Ng B.M."/>
            <person name="Nguyen N.B."/>
            <person name="Nguyen P.Q."/>
            <person name="Nguyen T."/>
            <person name="Obregon M."/>
            <person name="Okwuonu G.O."/>
            <person name="Onwere C.G."/>
            <person name="Orozco G."/>
            <person name="Parra A."/>
            <person name="Patel S."/>
            <person name="Patil S."/>
            <person name="Perez A."/>
            <person name="Perez Y."/>
            <person name="Pham C."/>
            <person name="Primus E.L."/>
            <person name="Pu L.-L."/>
            <person name="Puazo M."/>
            <person name="Qin X."/>
            <person name="Quiroz J.B."/>
            <person name="Reese J."/>
            <person name="Richards S."/>
            <person name="Rives C.M."/>
            <person name="Robberts R."/>
            <person name="Ruiz S.J."/>
            <person name="Ruiz M.J."/>
            <person name="Santibanez J."/>
            <person name="Schneider B.W."/>
            <person name="Sisson I."/>
            <person name="Smith M."/>
            <person name="Sodergren E."/>
            <person name="Song X.-Z."/>
            <person name="Song B.B."/>
            <person name="Summersgill H."/>
            <person name="Thelus R."/>
            <person name="Thornton R.D."/>
            <person name="Trejos Z.Y."/>
            <person name="Usmani K."/>
            <person name="Vattathil S."/>
            <person name="Villasana D."/>
            <person name="Walker D.L."/>
            <person name="Wang S."/>
            <person name="Wang K."/>
            <person name="White C.S."/>
            <person name="Williams A.C."/>
            <person name="Williamson J."/>
            <person name="Wilson K."/>
            <person name="Woghiren I.O."/>
            <person name="Woodworth J.R."/>
            <person name="Worley K.C."/>
            <person name="Wright R.A."/>
            <person name="Wu W."/>
            <person name="Young L."/>
            <person name="Zhang L."/>
            <person name="Zhang J."/>
            <person name="Zhu Y."/>
            <person name="Muzny D.M."/>
            <person name="Weinstock G."/>
            <person name="Gibbs R.A."/>
        </authorList>
    </citation>
    <scope>NUCLEOTIDE SEQUENCE [LARGE SCALE GENOMIC DNA]</scope>
    <source>
        <strain evidence="3">LSR1</strain>
    </source>
</reference>
<protein>
    <recommendedName>
        <fullName evidence="1">PiggyBac transposable element-derived protein domain-containing protein</fullName>
    </recommendedName>
</protein>
<accession>A0A8R2JWS6</accession>
<dbReference type="EnsemblMetazoa" id="XM_029492307.1">
    <property type="protein sequence ID" value="XP_029348167.1"/>
    <property type="gene ID" value="LOC115034835"/>
</dbReference>
<evidence type="ECO:0000313" key="2">
    <source>
        <dbReference type="EnsemblMetazoa" id="XP_029348167.1"/>
    </source>
</evidence>
<dbReference type="PANTHER" id="PTHR46599">
    <property type="entry name" value="PIGGYBAC TRANSPOSABLE ELEMENT-DERIVED PROTEIN 4"/>
    <property type="match status" value="1"/>
</dbReference>
<dbReference type="Proteomes" id="UP000007819">
    <property type="component" value="Unassembled WGS sequence"/>
</dbReference>
<evidence type="ECO:0000259" key="1">
    <source>
        <dbReference type="Pfam" id="PF13843"/>
    </source>
</evidence>
<dbReference type="OrthoDB" id="6626753at2759"/>